<evidence type="ECO:0000313" key="3">
    <source>
        <dbReference type="Proteomes" id="UP000290273"/>
    </source>
</evidence>
<protein>
    <submittedName>
        <fullName evidence="2">DUF4351 domain-containing protein</fullName>
    </submittedName>
</protein>
<evidence type="ECO:0000313" key="2">
    <source>
        <dbReference type="EMBL" id="RXI57019.1"/>
    </source>
</evidence>
<evidence type="ECO:0000259" key="1">
    <source>
        <dbReference type="Pfam" id="PF14261"/>
    </source>
</evidence>
<dbReference type="EMBL" id="QMAU01000026">
    <property type="protein sequence ID" value="RXI57019.1"/>
    <property type="molecule type" value="Genomic_DNA"/>
</dbReference>
<proteinExistence type="predicted"/>
<feature type="domain" description="DUF4351" evidence="1">
    <location>
        <begin position="249"/>
        <end position="306"/>
    </location>
</feature>
<dbReference type="InterPro" id="IPR025587">
    <property type="entry name" value="DUF4351"/>
</dbReference>
<reference evidence="2 3" key="1">
    <citation type="submission" date="2018-06" db="EMBL/GenBank/DDBJ databases">
        <title>Genome conservation of Clostridium tetani.</title>
        <authorList>
            <person name="Bruggemann H."/>
            <person name="Popoff M.R."/>
        </authorList>
    </citation>
    <scope>NUCLEOTIDE SEQUENCE [LARGE SCALE GENOMIC DNA]</scope>
    <source>
        <strain evidence="2 3">63.05</strain>
    </source>
</reference>
<dbReference type="Pfam" id="PF14261">
    <property type="entry name" value="DUF4351"/>
    <property type="match status" value="1"/>
</dbReference>
<dbReference type="PANTHER" id="PTHR35586">
    <property type="entry name" value="SLL1691 PROTEIN"/>
    <property type="match status" value="1"/>
</dbReference>
<organism evidence="2 3">
    <name type="scientific">Clostridium tetani</name>
    <dbReference type="NCBI Taxonomy" id="1513"/>
    <lineage>
        <taxon>Bacteria</taxon>
        <taxon>Bacillati</taxon>
        <taxon>Bacillota</taxon>
        <taxon>Clostridia</taxon>
        <taxon>Eubacteriales</taxon>
        <taxon>Clostridiaceae</taxon>
        <taxon>Clostridium</taxon>
    </lineage>
</organism>
<comment type="caution">
    <text evidence="2">The sequence shown here is derived from an EMBL/GenBank/DDBJ whole genome shotgun (WGS) entry which is preliminary data.</text>
</comment>
<dbReference type="PANTHER" id="PTHR35586:SF1">
    <property type="entry name" value="SLL1691 PROTEIN"/>
    <property type="match status" value="1"/>
</dbReference>
<dbReference type="RefSeq" id="WP_039262231.1">
    <property type="nucleotide sequence ID" value="NZ_JSWD01000142.1"/>
</dbReference>
<name>A0ABY0EPZ4_CLOTA</name>
<accession>A0ABY0EPZ4</accession>
<dbReference type="Proteomes" id="UP000290273">
    <property type="component" value="Unassembled WGS sequence"/>
</dbReference>
<gene>
    <name evidence="2" type="ORF">DP131_06140</name>
</gene>
<sequence>MDFNKIEDSIMKNAMDIFKQSAVDFFRLDTKIIAPANTELKTIDIKTNFTDYTFYTENDDYLHFEFQTTNKEEDINRFLFYDASLFYKYGKKVNTLVVYSSDIKKSKTKVDAGSLKYEIKAFYMSSLNGDEEYNNLKTKIDKGEDLTKEEILSLTFIPLMDSKEDKSTRTIKSIELAEKMEENNTKLQCITLLYAFLEKFGDAKSKKKFKEVFSMTEIGRMIVEESIEKGRAEGIKKGIEEGIKKGRTEGKTEGKSEILIKQLIKKFKKVPEEYIQKIKTLSIDTIDIIALEIFDMEDIKDLEKYF</sequence>